<proteinExistence type="predicted"/>
<name>A0ABW3ZD38_9HYPH</name>
<comment type="caution">
    <text evidence="2">The sequence shown here is derived from an EMBL/GenBank/DDBJ whole genome shotgun (WGS) entry which is preliminary data.</text>
</comment>
<evidence type="ECO:0000313" key="2">
    <source>
        <dbReference type="EMBL" id="MFD1333798.1"/>
    </source>
</evidence>
<dbReference type="EMBL" id="JBHTMX010000344">
    <property type="protein sequence ID" value="MFD1333798.1"/>
    <property type="molecule type" value="Genomic_DNA"/>
</dbReference>
<dbReference type="SUPFAM" id="SSF51621">
    <property type="entry name" value="Phosphoenolpyruvate/pyruvate domain"/>
    <property type="match status" value="1"/>
</dbReference>
<accession>A0ABW3ZD38</accession>
<dbReference type="InterPro" id="IPR040442">
    <property type="entry name" value="Pyrv_kinase-like_dom_sf"/>
</dbReference>
<evidence type="ECO:0000256" key="1">
    <source>
        <dbReference type="SAM" id="MobiDB-lite"/>
    </source>
</evidence>
<evidence type="ECO:0000313" key="3">
    <source>
        <dbReference type="Proteomes" id="UP001597171"/>
    </source>
</evidence>
<feature type="region of interest" description="Disordered" evidence="1">
    <location>
        <begin position="1"/>
        <end position="22"/>
    </location>
</feature>
<feature type="non-terminal residue" evidence="2">
    <location>
        <position position="130"/>
    </location>
</feature>
<dbReference type="InterPro" id="IPR015813">
    <property type="entry name" value="Pyrv/PenolPyrv_kinase-like_dom"/>
</dbReference>
<keyword evidence="3" id="KW-1185">Reference proteome</keyword>
<reference evidence="3" key="1">
    <citation type="journal article" date="2019" name="Int. J. Syst. Evol. Microbiol.">
        <title>The Global Catalogue of Microorganisms (GCM) 10K type strain sequencing project: providing services to taxonomists for standard genome sequencing and annotation.</title>
        <authorList>
            <consortium name="The Broad Institute Genomics Platform"/>
            <consortium name="The Broad Institute Genome Sequencing Center for Infectious Disease"/>
            <person name="Wu L."/>
            <person name="Ma J."/>
        </authorList>
    </citation>
    <scope>NUCLEOTIDE SEQUENCE [LARGE SCALE GENOMIC DNA]</scope>
    <source>
        <strain evidence="3">CCUG 61696</strain>
    </source>
</reference>
<sequence length="130" mass="12784">MKALLADHPAPATGAASRPHGAAGWIANPQALTTPWPDGATPLYVRVADPDAEGIDDALALAAGFGAAGVLLSRLERASDVGRLAARLAVAEAKAGLADGALSIAVQVSSAAGLFALPALVAKGSRLSAL</sequence>
<protein>
    <submittedName>
        <fullName evidence="2">Uncharacterized protein</fullName>
    </submittedName>
</protein>
<dbReference type="Proteomes" id="UP001597171">
    <property type="component" value="Unassembled WGS sequence"/>
</dbReference>
<gene>
    <name evidence="2" type="ORF">ACFQ4O_17475</name>
</gene>
<organism evidence="2 3">
    <name type="scientific">Methylopila musalis</name>
    <dbReference type="NCBI Taxonomy" id="1134781"/>
    <lineage>
        <taxon>Bacteria</taxon>
        <taxon>Pseudomonadati</taxon>
        <taxon>Pseudomonadota</taxon>
        <taxon>Alphaproteobacteria</taxon>
        <taxon>Hyphomicrobiales</taxon>
        <taxon>Methylopilaceae</taxon>
        <taxon>Methylopila</taxon>
    </lineage>
</organism>
<dbReference type="Gene3D" id="3.20.20.60">
    <property type="entry name" value="Phosphoenolpyruvate-binding domains"/>
    <property type="match status" value="1"/>
</dbReference>